<dbReference type="EMBL" id="CM044704">
    <property type="protein sequence ID" value="KAI5667853.1"/>
    <property type="molecule type" value="Genomic_DNA"/>
</dbReference>
<proteinExistence type="predicted"/>
<sequence>MEVTINSAHTNLSRGPGQQNSGGSATVPMIPCVMTRSMNDLTREVNPSTGREEERKSTSSYSTRYTTPEPMRNSRNKKLSTGSTLTYVK</sequence>
<protein>
    <submittedName>
        <fullName evidence="1">Uncharacterized protein</fullName>
    </submittedName>
</protein>
<reference evidence="2" key="1">
    <citation type="journal article" date="2023" name="Nat. Plants">
        <title>Single-cell RNA sequencing provides a high-resolution roadmap for understanding the multicellular compartmentation of specialized metabolism.</title>
        <authorList>
            <person name="Sun S."/>
            <person name="Shen X."/>
            <person name="Li Y."/>
            <person name="Li Y."/>
            <person name="Wang S."/>
            <person name="Li R."/>
            <person name="Zhang H."/>
            <person name="Shen G."/>
            <person name="Guo B."/>
            <person name="Wei J."/>
            <person name="Xu J."/>
            <person name="St-Pierre B."/>
            <person name="Chen S."/>
            <person name="Sun C."/>
        </authorList>
    </citation>
    <scope>NUCLEOTIDE SEQUENCE [LARGE SCALE GENOMIC DNA]</scope>
</reference>
<dbReference type="Proteomes" id="UP001060085">
    <property type="component" value="Linkage Group LG04"/>
</dbReference>
<comment type="caution">
    <text evidence="1">The sequence shown here is derived from an EMBL/GenBank/DDBJ whole genome shotgun (WGS) entry which is preliminary data.</text>
</comment>
<gene>
    <name evidence="1" type="ORF">M9H77_17706</name>
</gene>
<accession>A0ACC0B5Q4</accession>
<evidence type="ECO:0000313" key="2">
    <source>
        <dbReference type="Proteomes" id="UP001060085"/>
    </source>
</evidence>
<evidence type="ECO:0000313" key="1">
    <source>
        <dbReference type="EMBL" id="KAI5667853.1"/>
    </source>
</evidence>
<organism evidence="1 2">
    <name type="scientific">Catharanthus roseus</name>
    <name type="common">Madagascar periwinkle</name>
    <name type="synonym">Vinca rosea</name>
    <dbReference type="NCBI Taxonomy" id="4058"/>
    <lineage>
        <taxon>Eukaryota</taxon>
        <taxon>Viridiplantae</taxon>
        <taxon>Streptophyta</taxon>
        <taxon>Embryophyta</taxon>
        <taxon>Tracheophyta</taxon>
        <taxon>Spermatophyta</taxon>
        <taxon>Magnoliopsida</taxon>
        <taxon>eudicotyledons</taxon>
        <taxon>Gunneridae</taxon>
        <taxon>Pentapetalae</taxon>
        <taxon>asterids</taxon>
        <taxon>lamiids</taxon>
        <taxon>Gentianales</taxon>
        <taxon>Apocynaceae</taxon>
        <taxon>Rauvolfioideae</taxon>
        <taxon>Vinceae</taxon>
        <taxon>Catharanthinae</taxon>
        <taxon>Catharanthus</taxon>
    </lineage>
</organism>
<keyword evidence="2" id="KW-1185">Reference proteome</keyword>
<name>A0ACC0B5Q4_CATRO</name>